<keyword evidence="2 4" id="KW-0689">Ribosomal protein</keyword>
<protein>
    <recommendedName>
        <fullName evidence="4">40S ribosomal protein S8</fullName>
    </recommendedName>
</protein>
<dbReference type="Gene3D" id="3.10.290.70">
    <property type="match status" value="1"/>
</dbReference>
<gene>
    <name evidence="6" type="ORF">AV274_1742</name>
    <name evidence="5" type="ORF">AV274_5420</name>
</gene>
<evidence type="ECO:0000256" key="1">
    <source>
        <dbReference type="ARBA" id="ARBA00005257"/>
    </source>
</evidence>
<comment type="similarity">
    <text evidence="1 4">Belongs to the eukaryotic ribosomal protein eS8 family.</text>
</comment>
<dbReference type="AlphaFoldDB" id="A0A196S9W3"/>
<proteinExistence type="inferred from homology"/>
<dbReference type="CDD" id="cd11380">
    <property type="entry name" value="Ribosomal_S8e_like"/>
    <property type="match status" value="1"/>
</dbReference>
<dbReference type="EMBL" id="LXWW01000501">
    <property type="protein sequence ID" value="OAO12887.1"/>
    <property type="molecule type" value="Genomic_DNA"/>
</dbReference>
<dbReference type="OrthoDB" id="1703270at2759"/>
<evidence type="ECO:0000313" key="6">
    <source>
        <dbReference type="EMBL" id="OAO16567.1"/>
    </source>
</evidence>
<evidence type="ECO:0000256" key="4">
    <source>
        <dbReference type="RuleBase" id="RU000669"/>
    </source>
</evidence>
<dbReference type="NCBIfam" id="TIGR00307">
    <property type="entry name" value="eS8"/>
    <property type="match status" value="1"/>
</dbReference>
<evidence type="ECO:0000313" key="5">
    <source>
        <dbReference type="EMBL" id="OAO12887.1"/>
    </source>
</evidence>
<dbReference type="Proteomes" id="UP000078348">
    <property type="component" value="Unassembled WGS sequence"/>
</dbReference>
<dbReference type="InterPro" id="IPR022309">
    <property type="entry name" value="Ribosomal_Se8/biogenesis_NSA2"/>
</dbReference>
<evidence type="ECO:0000313" key="7">
    <source>
        <dbReference type="Proteomes" id="UP000078348"/>
    </source>
</evidence>
<accession>A0A196S9W3</accession>
<dbReference type="GO" id="GO:0005840">
    <property type="term" value="C:ribosome"/>
    <property type="evidence" value="ECO:0007669"/>
    <property type="project" value="UniProtKB-KW"/>
</dbReference>
<sequence>MGICRDSRHKRRLTGGKVVINIKKRKFEMGRQPAMTKLGPKRIYLVRCRGGNLKHRAIRLDTGSFSWAGEAFSAKTKILNIVYNASNNELVRTNTIVKGCIVSIDAAPFKAWFEKHYACKIDAKGAVVKDDLTKLEGKSKYTIAKLQKRQESIVDQKEVIEQLAAGKILACISSRPGQSGRADGYILEDEELAFYHKKINQKKK</sequence>
<dbReference type="STRING" id="478820.A0A196S9W3"/>
<keyword evidence="7" id="KW-1185">Reference proteome</keyword>
<dbReference type="GO" id="GO:0003735">
    <property type="term" value="F:structural constituent of ribosome"/>
    <property type="evidence" value="ECO:0007669"/>
    <property type="project" value="InterPro"/>
</dbReference>
<evidence type="ECO:0000256" key="3">
    <source>
        <dbReference type="ARBA" id="ARBA00023274"/>
    </source>
</evidence>
<evidence type="ECO:0000256" key="2">
    <source>
        <dbReference type="ARBA" id="ARBA00022980"/>
    </source>
</evidence>
<dbReference type="FunFam" id="3.10.290.70:FF:000001">
    <property type="entry name" value="40S ribosomal protein S8"/>
    <property type="match status" value="1"/>
</dbReference>
<dbReference type="Gene3D" id="1.10.168.20">
    <property type="entry name" value="Ribosomal protein S8e, subdomain"/>
    <property type="match status" value="1"/>
</dbReference>
<dbReference type="InterPro" id="IPR042563">
    <property type="entry name" value="Ribosomal_protein_eS8_euk"/>
</dbReference>
<keyword evidence="3 4" id="KW-0687">Ribonucleoprotein</keyword>
<dbReference type="GO" id="GO:1990904">
    <property type="term" value="C:ribonucleoprotein complex"/>
    <property type="evidence" value="ECO:0007669"/>
    <property type="project" value="UniProtKB-KW"/>
</dbReference>
<dbReference type="EMBL" id="LXWW01000075">
    <property type="protein sequence ID" value="OAO16567.1"/>
    <property type="molecule type" value="Genomic_DNA"/>
</dbReference>
<reference evidence="5 7" key="1">
    <citation type="submission" date="2016-05" db="EMBL/GenBank/DDBJ databases">
        <title>Nuclear genome of Blastocystis sp. subtype 1 NandII.</title>
        <authorList>
            <person name="Gentekaki E."/>
            <person name="Curtis B."/>
            <person name="Stairs C."/>
            <person name="Eme L."/>
            <person name="Herman E."/>
            <person name="Klimes V."/>
            <person name="Arias M.C."/>
            <person name="Elias M."/>
            <person name="Hilliou F."/>
            <person name="Klute M."/>
            <person name="Malik S.-B."/>
            <person name="Pightling A."/>
            <person name="Rachubinski R."/>
            <person name="Salas D."/>
            <person name="Schlacht A."/>
            <person name="Suga H."/>
            <person name="Archibald J."/>
            <person name="Ball S.G."/>
            <person name="Clark G."/>
            <person name="Dacks J."/>
            <person name="Van Der Giezen M."/>
            <person name="Tsaousis A."/>
            <person name="Roger A."/>
        </authorList>
    </citation>
    <scope>NUCLEOTIDE SEQUENCE [LARGE SCALE GENOMIC DNA]</scope>
    <source>
        <strain evidence="7">ATCC 50177 / NandII</strain>
        <strain evidence="5">NandII</strain>
    </source>
</reference>
<name>A0A196S9W3_BLAHN</name>
<dbReference type="PANTHER" id="PTHR10394">
    <property type="entry name" value="40S RIBOSOMAL PROTEIN S8"/>
    <property type="match status" value="1"/>
</dbReference>
<dbReference type="InterPro" id="IPR001047">
    <property type="entry name" value="Ribosomal_eS8"/>
</dbReference>
<comment type="caution">
    <text evidence="5">The sequence shown here is derived from an EMBL/GenBank/DDBJ whole genome shotgun (WGS) entry which is preliminary data.</text>
</comment>
<organism evidence="5 7">
    <name type="scientific">Blastocystis sp. subtype 1 (strain ATCC 50177 / NandII)</name>
    <dbReference type="NCBI Taxonomy" id="478820"/>
    <lineage>
        <taxon>Eukaryota</taxon>
        <taxon>Sar</taxon>
        <taxon>Stramenopiles</taxon>
        <taxon>Bigyra</taxon>
        <taxon>Opalozoa</taxon>
        <taxon>Opalinata</taxon>
        <taxon>Blastocystidae</taxon>
        <taxon>Blastocystis</taxon>
    </lineage>
</organism>
<dbReference type="Pfam" id="PF01201">
    <property type="entry name" value="Ribosomal_S8e"/>
    <property type="match status" value="1"/>
</dbReference>
<dbReference type="GO" id="GO:0006412">
    <property type="term" value="P:translation"/>
    <property type="evidence" value="ECO:0007669"/>
    <property type="project" value="InterPro"/>
</dbReference>